<protein>
    <recommendedName>
        <fullName evidence="3">Transposase</fullName>
    </recommendedName>
</protein>
<evidence type="ECO:0008006" key="3">
    <source>
        <dbReference type="Google" id="ProtNLM"/>
    </source>
</evidence>
<dbReference type="Proteomes" id="UP000304148">
    <property type="component" value="Chromosome"/>
</dbReference>
<sequence length="54" mass="6078">MPKWAGIDDLPIELGMWKKTPKQGYVLDVLSIMCREVIVLCCSMGIRSLSLEIP</sequence>
<dbReference type="AlphaFoldDB" id="A0A383RFL9"/>
<organism evidence="1 2">
    <name type="scientific">Paenibacillus alvei</name>
    <name type="common">Bacillus alvei</name>
    <dbReference type="NCBI Taxonomy" id="44250"/>
    <lineage>
        <taxon>Bacteria</taxon>
        <taxon>Bacillati</taxon>
        <taxon>Bacillota</taxon>
        <taxon>Bacilli</taxon>
        <taxon>Bacillales</taxon>
        <taxon>Paenibacillaceae</taxon>
        <taxon>Paenibacillus</taxon>
    </lineage>
</organism>
<proteinExistence type="predicted"/>
<evidence type="ECO:0000313" key="2">
    <source>
        <dbReference type="Proteomes" id="UP000304148"/>
    </source>
</evidence>
<accession>A0A383RFL9</accession>
<evidence type="ECO:0000313" key="1">
    <source>
        <dbReference type="EMBL" id="SYX85818.1"/>
    </source>
</evidence>
<name>A0A383RFL9_PAEAL</name>
<dbReference type="EMBL" id="LS992241">
    <property type="protein sequence ID" value="SYX85818.1"/>
    <property type="molecule type" value="Genomic_DNA"/>
</dbReference>
<gene>
    <name evidence="1" type="ORF">PBLR_14240</name>
</gene>
<reference evidence="2" key="1">
    <citation type="submission" date="2018-08" db="EMBL/GenBank/DDBJ databases">
        <authorList>
            <person name="Chevrot R."/>
        </authorList>
    </citation>
    <scope>NUCLEOTIDE SEQUENCE [LARGE SCALE GENOMIC DNA]</scope>
</reference>